<dbReference type="GO" id="GO:1990610">
    <property type="term" value="F:acetolactate synthase regulator activity"/>
    <property type="evidence" value="ECO:0007669"/>
    <property type="project" value="UniProtKB-UniRule"/>
</dbReference>
<gene>
    <name evidence="10" type="primary">ilvH</name>
    <name evidence="10" type="ordered locus">HMU11780</name>
</gene>
<sequence>MKRIITAIVYNHAGVLNRIISVLNRRQFNIESITVGEAEKDISHMTIVIQIENLAEAEQVIKQIHKQIEVLKASDITEEPHIERELALIKIHAPPSMRTEIHSLILPFRADIVDVGQKTLTIQVVGTQEKIRACIEILRPYGIKKIARTGITSLKRG</sequence>
<dbReference type="InterPro" id="IPR002912">
    <property type="entry name" value="ACT_dom"/>
</dbReference>
<comment type="subunit">
    <text evidence="4 8">Dimer of large and small chains.</text>
</comment>
<accession>D3UIV8</accession>
<dbReference type="Gene3D" id="3.30.70.1150">
    <property type="entry name" value="ACT-like. Chain A, domain 2"/>
    <property type="match status" value="1"/>
</dbReference>
<dbReference type="UniPathway" id="UPA00047">
    <property type="reaction ID" value="UER00055"/>
</dbReference>
<dbReference type="Gene3D" id="3.30.70.260">
    <property type="match status" value="1"/>
</dbReference>
<dbReference type="InterPro" id="IPR039557">
    <property type="entry name" value="AHAS_ACT"/>
</dbReference>
<evidence type="ECO:0000256" key="1">
    <source>
        <dbReference type="ARBA" id="ARBA00004974"/>
    </source>
</evidence>
<dbReference type="KEGG" id="hms:HMU11780"/>
<name>D3UIV8_HELM1</name>
<dbReference type="Pfam" id="PF10369">
    <property type="entry name" value="ALS_ss_C"/>
    <property type="match status" value="1"/>
</dbReference>
<dbReference type="Pfam" id="PF22629">
    <property type="entry name" value="ACT_AHAS_ss"/>
    <property type="match status" value="1"/>
</dbReference>
<dbReference type="InterPro" id="IPR004789">
    <property type="entry name" value="Acetalactate_synth_ssu"/>
</dbReference>
<dbReference type="PROSITE" id="PS51671">
    <property type="entry name" value="ACT"/>
    <property type="match status" value="1"/>
</dbReference>
<comment type="pathway">
    <text evidence="2 8">Amino-acid biosynthesis; L-valine biosynthesis; L-valine from pyruvate: step 1/4.</text>
</comment>
<dbReference type="HOGENOM" id="CLU_055003_4_0_7"/>
<feature type="domain" description="ACT" evidence="9">
    <location>
        <begin position="4"/>
        <end position="78"/>
    </location>
</feature>
<comment type="catalytic activity">
    <reaction evidence="7 8">
        <text>2 pyruvate + H(+) = (2S)-2-acetolactate + CO2</text>
        <dbReference type="Rhea" id="RHEA:25249"/>
        <dbReference type="ChEBI" id="CHEBI:15361"/>
        <dbReference type="ChEBI" id="CHEBI:15378"/>
        <dbReference type="ChEBI" id="CHEBI:16526"/>
        <dbReference type="ChEBI" id="CHEBI:58476"/>
        <dbReference type="EC" id="2.2.1.6"/>
    </reaction>
</comment>
<evidence type="ECO:0000259" key="9">
    <source>
        <dbReference type="PROSITE" id="PS51671"/>
    </source>
</evidence>
<dbReference type="GO" id="GO:0009099">
    <property type="term" value="P:L-valine biosynthetic process"/>
    <property type="evidence" value="ECO:0007669"/>
    <property type="project" value="UniProtKB-UniRule"/>
</dbReference>
<dbReference type="EMBL" id="FN555004">
    <property type="protein sequence ID" value="CBG40433.1"/>
    <property type="molecule type" value="Genomic_DNA"/>
</dbReference>
<evidence type="ECO:0000256" key="5">
    <source>
        <dbReference type="ARBA" id="ARBA00022605"/>
    </source>
</evidence>
<proteinExistence type="inferred from homology"/>
<dbReference type="NCBIfam" id="NF008864">
    <property type="entry name" value="PRK11895.1"/>
    <property type="match status" value="1"/>
</dbReference>
<keyword evidence="8 10" id="KW-0808">Transferase</keyword>
<dbReference type="InterPro" id="IPR027271">
    <property type="entry name" value="Acetolactate_synth/TF_NikR_C"/>
</dbReference>
<dbReference type="InterPro" id="IPR019455">
    <property type="entry name" value="Acetolactate_synth_ssu_C"/>
</dbReference>
<dbReference type="FunFam" id="3.30.70.1150:FF:000001">
    <property type="entry name" value="Acetolactate synthase small subunit"/>
    <property type="match status" value="1"/>
</dbReference>
<dbReference type="AlphaFoldDB" id="D3UIV8"/>
<dbReference type="UniPathway" id="UPA00049">
    <property type="reaction ID" value="UER00059"/>
</dbReference>
<evidence type="ECO:0000256" key="8">
    <source>
        <dbReference type="RuleBase" id="RU368092"/>
    </source>
</evidence>
<dbReference type="InterPro" id="IPR054480">
    <property type="entry name" value="AHAS_small-like_ACT"/>
</dbReference>
<dbReference type="CDD" id="cd04878">
    <property type="entry name" value="ACT_AHAS"/>
    <property type="match status" value="1"/>
</dbReference>
<comment type="pathway">
    <text evidence="1 8">Amino-acid biosynthesis; L-isoleucine biosynthesis; L-isoleucine from 2-oxobutanoate: step 1/4.</text>
</comment>
<evidence type="ECO:0000256" key="2">
    <source>
        <dbReference type="ARBA" id="ARBA00005025"/>
    </source>
</evidence>
<dbReference type="EC" id="2.2.1.6" evidence="8"/>
<keyword evidence="6 8" id="KW-0100">Branched-chain amino acid biosynthesis</keyword>
<comment type="function">
    <text evidence="8">Catalyzes the conversion of 2 pyruvate molecules into acetolactate in the first common step of the biosynthetic pathway of the branched-amino acids such as leucine, isoleucine, and valine.</text>
</comment>
<dbReference type="RefSeq" id="WP_013023502.1">
    <property type="nucleotide sequence ID" value="NC_013949.1"/>
</dbReference>
<keyword evidence="11" id="KW-1185">Reference proteome</keyword>
<dbReference type="GO" id="GO:0003984">
    <property type="term" value="F:acetolactate synthase activity"/>
    <property type="evidence" value="ECO:0007669"/>
    <property type="project" value="UniProtKB-UniRule"/>
</dbReference>
<evidence type="ECO:0000256" key="3">
    <source>
        <dbReference type="ARBA" id="ARBA00006341"/>
    </source>
</evidence>
<dbReference type="GO" id="GO:0009097">
    <property type="term" value="P:isoleucine biosynthetic process"/>
    <property type="evidence" value="ECO:0007669"/>
    <property type="project" value="UniProtKB-UniRule"/>
</dbReference>
<dbReference type="PANTHER" id="PTHR30239">
    <property type="entry name" value="ACETOLACTATE SYNTHASE SMALL SUBUNIT"/>
    <property type="match status" value="1"/>
</dbReference>
<dbReference type="Proteomes" id="UP000001522">
    <property type="component" value="Chromosome"/>
</dbReference>
<organism evidence="10 11">
    <name type="scientific">Helicobacter mustelae (strain ATCC 43772 / CCUG 25715 / CIP 103759 / LMG 18044 / NCTC 12198 / R85-136P)</name>
    <name type="common">Campylobacter mustelae</name>
    <dbReference type="NCBI Taxonomy" id="679897"/>
    <lineage>
        <taxon>Bacteria</taxon>
        <taxon>Pseudomonadati</taxon>
        <taxon>Campylobacterota</taxon>
        <taxon>Epsilonproteobacteria</taxon>
        <taxon>Campylobacterales</taxon>
        <taxon>Helicobacteraceae</taxon>
        <taxon>Helicobacter</taxon>
    </lineage>
</organism>
<evidence type="ECO:0000256" key="6">
    <source>
        <dbReference type="ARBA" id="ARBA00023304"/>
    </source>
</evidence>
<evidence type="ECO:0000313" key="10">
    <source>
        <dbReference type="EMBL" id="CBG40433.1"/>
    </source>
</evidence>
<reference evidence="10 11" key="1">
    <citation type="journal article" date="2010" name="BMC Genomics">
        <title>Comparative genomics and proteomics of Helicobacter mustelae, an ulcerogenic and carcinogenic gastric pathogen.</title>
        <authorList>
            <person name="O'Toole P.W."/>
            <person name="Snelling W.J."/>
            <person name="Canchaya C."/>
            <person name="Forde B.M."/>
            <person name="Hardie K.R."/>
            <person name="Josenhans C."/>
            <person name="Graham R.L.J."/>
            <person name="McMullan G."/>
            <person name="Parkhill J."/>
            <person name="Belda E."/>
            <person name="Bentley S.D."/>
        </authorList>
    </citation>
    <scope>NUCLEOTIDE SEQUENCE [LARGE SCALE GENOMIC DNA]</scope>
    <source>
        <strain evidence="11">ATCC 43772 / LMG 18044 / NCTC 12198 / 12198</strain>
    </source>
</reference>
<dbReference type="PANTHER" id="PTHR30239:SF0">
    <property type="entry name" value="ACETOLACTATE SYNTHASE SMALL SUBUNIT 1, CHLOROPLASTIC"/>
    <property type="match status" value="1"/>
</dbReference>
<dbReference type="STRING" id="679897.HMU11780"/>
<dbReference type="eggNOG" id="COG0440">
    <property type="taxonomic scope" value="Bacteria"/>
</dbReference>
<keyword evidence="5 8" id="KW-0028">Amino-acid biosynthesis</keyword>
<dbReference type="NCBIfam" id="TIGR00119">
    <property type="entry name" value="acolac_sm"/>
    <property type="match status" value="1"/>
</dbReference>
<dbReference type="GO" id="GO:0005829">
    <property type="term" value="C:cytosol"/>
    <property type="evidence" value="ECO:0007669"/>
    <property type="project" value="TreeGrafter"/>
</dbReference>
<evidence type="ECO:0000256" key="4">
    <source>
        <dbReference type="ARBA" id="ARBA00011744"/>
    </source>
</evidence>
<evidence type="ECO:0000313" key="11">
    <source>
        <dbReference type="Proteomes" id="UP000001522"/>
    </source>
</evidence>
<evidence type="ECO:0000256" key="7">
    <source>
        <dbReference type="ARBA" id="ARBA00048670"/>
    </source>
</evidence>
<dbReference type="SUPFAM" id="SSF55021">
    <property type="entry name" value="ACT-like"/>
    <property type="match status" value="2"/>
</dbReference>
<comment type="similarity">
    <text evidence="3 8">Belongs to the acetolactate synthase small subunit family.</text>
</comment>
<dbReference type="InterPro" id="IPR045865">
    <property type="entry name" value="ACT-like_dom_sf"/>
</dbReference>
<protein>
    <recommendedName>
        <fullName evidence="8">Acetolactate synthase small subunit</fullName>
        <shortName evidence="8">AHAS</shortName>
        <shortName evidence="8">ALS</shortName>
        <ecNumber evidence="8">2.2.1.6</ecNumber>
    </recommendedName>
    <alternativeName>
        <fullName evidence="8">Acetohydroxy-acid synthase small subunit</fullName>
    </alternativeName>
</protein>